<dbReference type="SMR" id="U9W337"/>
<dbReference type="SUPFAM" id="SSF50249">
    <property type="entry name" value="Nucleic acid-binding proteins"/>
    <property type="match status" value="1"/>
</dbReference>
<dbReference type="InterPro" id="IPR012340">
    <property type="entry name" value="NA-bd_OB-fold"/>
</dbReference>
<keyword evidence="1 2" id="KW-0238">DNA-binding</keyword>
<dbReference type="Pfam" id="PF00436">
    <property type="entry name" value="SSB"/>
    <property type="match status" value="1"/>
</dbReference>
<dbReference type="GO" id="GO:0003697">
    <property type="term" value="F:single-stranded DNA binding"/>
    <property type="evidence" value="ECO:0000318"/>
    <property type="project" value="GO_Central"/>
</dbReference>
<proteinExistence type="predicted"/>
<dbReference type="FunFam" id="2.40.50.140:FF:000388">
    <property type="entry name" value="SsDNA binding protein, putative"/>
    <property type="match status" value="1"/>
</dbReference>
<dbReference type="InParanoid" id="U9W337"/>
<gene>
    <name evidence="4" type="ORF">NCU00137</name>
</gene>
<dbReference type="GO" id="GO:0006260">
    <property type="term" value="P:DNA replication"/>
    <property type="evidence" value="ECO:0000318"/>
    <property type="project" value="GO_Central"/>
</dbReference>
<dbReference type="GO" id="GO:0008047">
    <property type="term" value="F:enzyme activator activity"/>
    <property type="evidence" value="ECO:0000318"/>
    <property type="project" value="GO_Central"/>
</dbReference>
<dbReference type="PROSITE" id="PS50935">
    <property type="entry name" value="SSB"/>
    <property type="match status" value="1"/>
</dbReference>
<dbReference type="NCBIfam" id="TIGR00621">
    <property type="entry name" value="ssb"/>
    <property type="match status" value="1"/>
</dbReference>
<dbReference type="GeneID" id="23568338"/>
<evidence type="ECO:0000256" key="1">
    <source>
        <dbReference type="ARBA" id="ARBA00023125"/>
    </source>
</evidence>
<dbReference type="AlphaFoldDB" id="U9W337"/>
<keyword evidence="5" id="KW-1185">Reference proteome</keyword>
<evidence type="ECO:0000256" key="3">
    <source>
        <dbReference type="SAM" id="MobiDB-lite"/>
    </source>
</evidence>
<evidence type="ECO:0000313" key="4">
    <source>
        <dbReference type="EMBL" id="ESA43281.1"/>
    </source>
</evidence>
<dbReference type="EMBL" id="CM002238">
    <property type="protein sequence ID" value="ESA43281.1"/>
    <property type="molecule type" value="Genomic_DNA"/>
</dbReference>
<dbReference type="KEGG" id="ncr:NCU00137"/>
<feature type="region of interest" description="Disordered" evidence="3">
    <location>
        <begin position="199"/>
        <end position="222"/>
    </location>
</feature>
<dbReference type="PANTHER" id="PTHR10302">
    <property type="entry name" value="SINGLE-STRANDED DNA-BINDING PROTEIN"/>
    <property type="match status" value="1"/>
</dbReference>
<accession>U9W337</accession>
<evidence type="ECO:0000256" key="2">
    <source>
        <dbReference type="PROSITE-ProRule" id="PRU00252"/>
    </source>
</evidence>
<evidence type="ECO:0000313" key="5">
    <source>
        <dbReference type="Proteomes" id="UP000001805"/>
    </source>
</evidence>
<dbReference type="FunCoup" id="U9W337">
    <property type="interactions" value="172"/>
</dbReference>
<dbReference type="Gene3D" id="2.40.50.140">
    <property type="entry name" value="Nucleic acid-binding proteins"/>
    <property type="match status" value="1"/>
</dbReference>
<dbReference type="OrthoDB" id="1078367at2759"/>
<dbReference type="Proteomes" id="UP000001805">
    <property type="component" value="Chromosome 3, Linkage Group III"/>
</dbReference>
<sequence>MDLLSYRTPCIMEKRNRWWIWGPGRDELKRLEASWNPSREAKVYIVNVQIRSSNSFNTTHPTNPTSQALNMSAFLRPVFGAAARPAVRSFSSTSARGVARVQIIGNLADTPEVRATSTGREMIKYAVASNSGPRSDRVTSWFNITSFVEGKARDFLLTLPKGTTVFVEGDMSLRNWSDEEGRNRQAVNILQRNIEVLRRPYTGPRETTETEAEAEGEAQEQQ</sequence>
<dbReference type="PaxDb" id="5141-EFNCRP00000000005"/>
<dbReference type="PANTHER" id="PTHR10302:SF0">
    <property type="entry name" value="SINGLE-STRANDED DNA-BINDING PROTEIN, MITOCHONDRIAL"/>
    <property type="match status" value="1"/>
</dbReference>
<dbReference type="InterPro" id="IPR000424">
    <property type="entry name" value="Primosome_PriB/ssb"/>
</dbReference>
<organism evidence="4 5">
    <name type="scientific">Neurospora crassa (strain ATCC 24698 / 74-OR23-1A / CBS 708.71 / DSM 1257 / FGSC 987)</name>
    <dbReference type="NCBI Taxonomy" id="367110"/>
    <lineage>
        <taxon>Eukaryota</taxon>
        <taxon>Fungi</taxon>
        <taxon>Dikarya</taxon>
        <taxon>Ascomycota</taxon>
        <taxon>Pezizomycotina</taxon>
        <taxon>Sordariomycetes</taxon>
        <taxon>Sordariomycetidae</taxon>
        <taxon>Sordariales</taxon>
        <taxon>Sordariaceae</taxon>
        <taxon>Neurospora</taxon>
    </lineage>
</organism>
<dbReference type="RefSeq" id="XP_011393764.1">
    <property type="nucleotide sequence ID" value="XM_011395462.1"/>
</dbReference>
<dbReference type="VEuPathDB" id="FungiDB:NCU00137"/>
<dbReference type="InterPro" id="IPR011344">
    <property type="entry name" value="ssDNA-bd"/>
</dbReference>
<reference evidence="4 5" key="1">
    <citation type="journal article" date="2003" name="Nature">
        <title>The genome sequence of the filamentous fungus Neurospora crassa.</title>
        <authorList>
            <person name="Galagan J.E."/>
            <person name="Calvo S.E."/>
            <person name="Borkovich K.A."/>
            <person name="Selker E.U."/>
            <person name="Read N.D."/>
            <person name="Jaffe D."/>
            <person name="FitzHugh W."/>
            <person name="Ma L.J."/>
            <person name="Smirnov S."/>
            <person name="Purcell S."/>
            <person name="Rehman B."/>
            <person name="Elkins T."/>
            <person name="Engels R."/>
            <person name="Wang S."/>
            <person name="Nielsen C.B."/>
            <person name="Butler J."/>
            <person name="Endrizzi M."/>
            <person name="Qui D."/>
            <person name="Ianakiev P."/>
            <person name="Bell-Pedersen D."/>
            <person name="Nelson M.A."/>
            <person name="Werner-Washburne M."/>
            <person name="Selitrennikoff C.P."/>
            <person name="Kinsey J.A."/>
            <person name="Braun E.L."/>
            <person name="Zelter A."/>
            <person name="Schulte U."/>
            <person name="Kothe G.O."/>
            <person name="Jedd G."/>
            <person name="Mewes W."/>
            <person name="Staben C."/>
            <person name="Marcotte E."/>
            <person name="Greenberg D."/>
            <person name="Roy A."/>
            <person name="Foley K."/>
            <person name="Naylor J."/>
            <person name="Stange-Thomann N."/>
            <person name="Barrett R."/>
            <person name="Gnerre S."/>
            <person name="Kamal M."/>
            <person name="Kamvysselis M."/>
            <person name="Mauceli E."/>
            <person name="Bielke C."/>
            <person name="Rudd S."/>
            <person name="Frishman D."/>
            <person name="Krystofova S."/>
            <person name="Rasmussen C."/>
            <person name="Metzenberg R.L."/>
            <person name="Perkins D.D."/>
            <person name="Kroken S."/>
            <person name="Cogoni C."/>
            <person name="Macino G."/>
            <person name="Catcheside D."/>
            <person name="Li W."/>
            <person name="Pratt R.J."/>
            <person name="Osmani S.A."/>
            <person name="DeSouza C.P."/>
            <person name="Glass L."/>
            <person name="Orbach M.J."/>
            <person name="Berglund J.A."/>
            <person name="Voelker R."/>
            <person name="Yarden O."/>
            <person name="Plamann M."/>
            <person name="Seiler S."/>
            <person name="Dunlap J."/>
            <person name="Radford A."/>
            <person name="Aramayo R."/>
            <person name="Natvig D.O."/>
            <person name="Alex L.A."/>
            <person name="Mannhaupt G."/>
            <person name="Ebbole D.J."/>
            <person name="Freitag M."/>
            <person name="Paulsen I."/>
            <person name="Sachs M.S."/>
            <person name="Lander E.S."/>
            <person name="Nusbaum C."/>
            <person name="Birren B."/>
        </authorList>
    </citation>
    <scope>NUCLEOTIDE SEQUENCE [LARGE SCALE GENOMIC DNA]</scope>
    <source>
        <strain evidence="5">ATCC 24698 / 74-OR23-1A / CBS 708.71 / DSM 1257 / FGSC 987</strain>
    </source>
</reference>
<dbReference type="STRING" id="367110.U9W337"/>
<dbReference type="CDD" id="cd04496">
    <property type="entry name" value="SSB_OBF"/>
    <property type="match status" value="1"/>
</dbReference>
<name>U9W337_NEUCR</name>
<protein>
    <submittedName>
        <fullName evidence="4">SsDNA binding protein</fullName>
    </submittedName>
</protein>
<dbReference type="GO" id="GO:0090297">
    <property type="term" value="P:positive regulation of mitochondrial DNA replication"/>
    <property type="evidence" value="ECO:0000318"/>
    <property type="project" value="GO_Central"/>
</dbReference>
<feature type="compositionally biased region" description="Acidic residues" evidence="3">
    <location>
        <begin position="209"/>
        <end position="222"/>
    </location>
</feature>
<dbReference type="GO" id="GO:0042645">
    <property type="term" value="C:mitochondrial nucleoid"/>
    <property type="evidence" value="ECO:0000318"/>
    <property type="project" value="GO_Central"/>
</dbReference>